<organism evidence="1">
    <name type="scientific">Microbacterium sp. LWS13-1.2</name>
    <dbReference type="NCBI Taxonomy" id="3135264"/>
    <lineage>
        <taxon>Bacteria</taxon>
        <taxon>Bacillati</taxon>
        <taxon>Actinomycetota</taxon>
        <taxon>Actinomycetes</taxon>
        <taxon>Micrococcales</taxon>
        <taxon>Microbacteriaceae</taxon>
        <taxon>Microbacterium</taxon>
    </lineage>
</organism>
<dbReference type="EMBL" id="CP151632">
    <property type="protein sequence ID" value="WZO35446.1"/>
    <property type="molecule type" value="Genomic_DNA"/>
</dbReference>
<gene>
    <name evidence="1" type="ORF">MRBLWS13_003149</name>
</gene>
<proteinExistence type="predicted"/>
<dbReference type="AlphaFoldDB" id="A0AAU6SEQ4"/>
<evidence type="ECO:0000313" key="1">
    <source>
        <dbReference type="EMBL" id="WZO35446.1"/>
    </source>
</evidence>
<evidence type="ECO:0008006" key="2">
    <source>
        <dbReference type="Google" id="ProtNLM"/>
    </source>
</evidence>
<protein>
    <recommendedName>
        <fullName evidence="2">YubB ferredoxin-like domain-containing protein</fullName>
    </recommendedName>
</protein>
<dbReference type="RefSeq" id="WP_349426282.1">
    <property type="nucleotide sequence ID" value="NZ_CP151632.1"/>
</dbReference>
<name>A0AAU6SEQ4_9MICO</name>
<sequence length="252" mass="26511">MTRRDVNWTRAINNIGGLVCEWRGGNVSGEVTILPKVGLDGAALPAAEADYYFGACDWGCSWEAESADLWISGYASDLPDRGRAETDRIGAEIAAGIAANAAGAGIDWQLDRTQWWPAQECETLAAELTTHLGQPVAAQAAGYHDPPSAATAVADIASRRTWCAFETDGRQIALAVFESGAAWDVPWADLGEAVDLGVPGIGAYFSTQGGYLGGQVYEATDGINAMTVEIAPDSGWHAEDLAAVFAEAFVTP</sequence>
<accession>A0AAU6SEQ4</accession>
<reference evidence="1" key="1">
    <citation type="submission" date="2024-04" db="EMBL/GenBank/DDBJ databases">
        <authorList>
            <person name="Roder T."/>
            <person name="Oberhansli S."/>
            <person name="Kreuzer M."/>
        </authorList>
    </citation>
    <scope>NUCLEOTIDE SEQUENCE</scope>
    <source>
        <strain evidence="1">LWS13-1.2</strain>
    </source>
</reference>